<organism evidence="1 2">
    <name type="scientific">Fibrella aestuarina BUZ 2</name>
    <dbReference type="NCBI Taxonomy" id="1166018"/>
    <lineage>
        <taxon>Bacteria</taxon>
        <taxon>Pseudomonadati</taxon>
        <taxon>Bacteroidota</taxon>
        <taxon>Cytophagia</taxon>
        <taxon>Cytophagales</taxon>
        <taxon>Spirosomataceae</taxon>
        <taxon>Fibrella</taxon>
    </lineage>
</organism>
<dbReference type="HOGENOM" id="CLU_057525_1_1_10"/>
<sequence length="321" mass="36068">MTFPQPLPATPDLRRLLLFATIWFFAHPLLGQRSNKTPSPITPTILWKISGKDCPRPSYLLGTMHLSDADWLFAYPAVQQVIDNTETILTEAYTTDTTRLPSADVANPLKALPLLSRNQYQLVDSFFVARVGEGITGNAEAETMTVAQLGDAILLTLASQTTGTNGTTKTMDLDLFNRYRQLGRKGDRLDRVAVTAFDSTTIDEARQYLARSLAYIEGSDKPDWNPYHQAGVQQSIVGYKQMRFAYKLDQQPQPEQVSPYFDFVPLNVRNRNWLGKITATIARQPTLIAVGMAHLFYKTGLIVLLRERGYQVEPVLLQSRN</sequence>
<dbReference type="InterPro" id="IPR002816">
    <property type="entry name" value="TraB/PrgY/GumN_fam"/>
</dbReference>
<name>I0KCB5_9BACT</name>
<evidence type="ECO:0000313" key="2">
    <source>
        <dbReference type="Proteomes" id="UP000011058"/>
    </source>
</evidence>
<dbReference type="eggNOG" id="COG3735">
    <property type="taxonomic scope" value="Bacteria"/>
</dbReference>
<dbReference type="PATRIC" id="fig|1166018.3.peg.5548"/>
<dbReference type="KEGG" id="fae:FAES_3761"/>
<evidence type="ECO:0008006" key="3">
    <source>
        <dbReference type="Google" id="ProtNLM"/>
    </source>
</evidence>
<protein>
    <recommendedName>
        <fullName evidence="3">GumN family protein</fullName>
    </recommendedName>
</protein>
<keyword evidence="2" id="KW-1185">Reference proteome</keyword>
<dbReference type="EMBL" id="HE796683">
    <property type="protein sequence ID" value="CCH01768.1"/>
    <property type="molecule type" value="Genomic_DNA"/>
</dbReference>
<accession>I0KCB5</accession>
<reference evidence="1 2" key="1">
    <citation type="journal article" date="2012" name="J. Bacteriol.">
        <title>Genome Sequence of Fibrella aestuarina BUZ 2T, a Filamentous Marine Bacterium.</title>
        <authorList>
            <person name="Filippini M."/>
            <person name="Qi W."/>
            <person name="Blom J."/>
            <person name="Goesmann A."/>
            <person name="Smits T.H."/>
            <person name="Bagheri H.C."/>
        </authorList>
    </citation>
    <scope>NUCLEOTIDE SEQUENCE [LARGE SCALE GENOMIC DNA]</scope>
    <source>
        <strain evidence="2">BUZ 2T</strain>
    </source>
</reference>
<dbReference type="OrthoDB" id="9798714at2"/>
<dbReference type="RefSeq" id="WP_015332867.1">
    <property type="nucleotide sequence ID" value="NC_020054.1"/>
</dbReference>
<dbReference type="AlphaFoldDB" id="I0KCB5"/>
<dbReference type="Pfam" id="PF01963">
    <property type="entry name" value="TraB_PrgY_gumN"/>
    <property type="match status" value="1"/>
</dbReference>
<dbReference type="Proteomes" id="UP000011058">
    <property type="component" value="Chromosome"/>
</dbReference>
<dbReference type="STRING" id="1166018.FAES_3761"/>
<gene>
    <name evidence="1" type="ORF">FAES_3761</name>
</gene>
<evidence type="ECO:0000313" key="1">
    <source>
        <dbReference type="EMBL" id="CCH01768.1"/>
    </source>
</evidence>
<proteinExistence type="predicted"/>
<dbReference type="CDD" id="cd14789">
    <property type="entry name" value="Tiki"/>
    <property type="match status" value="1"/>
</dbReference>